<evidence type="ECO:0000256" key="1">
    <source>
        <dbReference type="ARBA" id="ARBA00012513"/>
    </source>
</evidence>
<feature type="domain" description="Serine/threonine-protein kinase haspin C-terminal" evidence="9">
    <location>
        <begin position="129"/>
        <end position="215"/>
    </location>
</feature>
<dbReference type="EC" id="2.7.11.1" evidence="1"/>
<evidence type="ECO:0000256" key="3">
    <source>
        <dbReference type="ARBA" id="ARBA00022679"/>
    </source>
</evidence>
<comment type="caution">
    <text evidence="10">The sequence shown here is derived from an EMBL/GenBank/DDBJ whole genome shotgun (WGS) entry which is preliminary data.</text>
</comment>
<dbReference type="AlphaFoldDB" id="A0AAV4VD23"/>
<dbReference type="GO" id="GO:0072354">
    <property type="term" value="F:histone H3T3 kinase activity"/>
    <property type="evidence" value="ECO:0007669"/>
    <property type="project" value="TreeGrafter"/>
</dbReference>
<dbReference type="PANTHER" id="PTHR24419:SF18">
    <property type="entry name" value="SERINE_THREONINE-PROTEIN KINASE HASPIN"/>
    <property type="match status" value="1"/>
</dbReference>
<accession>A0AAV4VD23</accession>
<evidence type="ECO:0000313" key="11">
    <source>
        <dbReference type="Proteomes" id="UP001054945"/>
    </source>
</evidence>
<dbReference type="PANTHER" id="PTHR24419">
    <property type="entry name" value="INTERLEUKIN-1 RECEPTOR-ASSOCIATED KINASE"/>
    <property type="match status" value="1"/>
</dbReference>
<evidence type="ECO:0000259" key="9">
    <source>
        <dbReference type="SMART" id="SM01331"/>
    </source>
</evidence>
<dbReference type="GO" id="GO:0005737">
    <property type="term" value="C:cytoplasm"/>
    <property type="evidence" value="ECO:0007669"/>
    <property type="project" value="TreeGrafter"/>
</dbReference>
<evidence type="ECO:0000256" key="4">
    <source>
        <dbReference type="ARBA" id="ARBA00022741"/>
    </source>
</evidence>
<evidence type="ECO:0000256" key="8">
    <source>
        <dbReference type="ARBA" id="ARBA00048679"/>
    </source>
</evidence>
<keyword evidence="2" id="KW-0723">Serine/threonine-protein kinase</keyword>
<dbReference type="Proteomes" id="UP001054945">
    <property type="component" value="Unassembled WGS sequence"/>
</dbReference>
<keyword evidence="3" id="KW-0808">Transferase</keyword>
<dbReference type="GO" id="GO:0005524">
    <property type="term" value="F:ATP binding"/>
    <property type="evidence" value="ECO:0007669"/>
    <property type="project" value="UniProtKB-KW"/>
</dbReference>
<dbReference type="Gene3D" id="1.10.510.10">
    <property type="entry name" value="Transferase(Phosphotransferase) domain 1"/>
    <property type="match status" value="1"/>
</dbReference>
<dbReference type="GO" id="GO:0005634">
    <property type="term" value="C:nucleus"/>
    <property type="evidence" value="ECO:0007669"/>
    <property type="project" value="TreeGrafter"/>
</dbReference>
<evidence type="ECO:0000256" key="6">
    <source>
        <dbReference type="ARBA" id="ARBA00022840"/>
    </source>
</evidence>
<sequence>MQSIESVLSEVKILHCLRELRNNKINKTRNFCRLKSVHVVKGCYPDQMLFAWDKFDAIKTSCNIRPDIFNEQQLFAVIEMEYGERPDTFCGGQAFSIPSNGLIITIIDYTLSRLLDNGCIFYNNLADNESLFNQTGDYQFEVYKTLKLHLNNEWHNCLLYSNVLWLTFLCVKLLELEYSRPSSKKHQVSLKNLEILQHNLKLSKSAVECLTDCNIIAFILEESQNSKSKMCTKVKSYWSEIFEIHLI</sequence>
<evidence type="ECO:0000313" key="10">
    <source>
        <dbReference type="EMBL" id="GIY68036.1"/>
    </source>
</evidence>
<dbReference type="GO" id="GO:0035556">
    <property type="term" value="P:intracellular signal transduction"/>
    <property type="evidence" value="ECO:0007669"/>
    <property type="project" value="TreeGrafter"/>
</dbReference>
<keyword evidence="6" id="KW-0067">ATP-binding</keyword>
<evidence type="ECO:0000256" key="5">
    <source>
        <dbReference type="ARBA" id="ARBA00022777"/>
    </source>
</evidence>
<keyword evidence="5" id="KW-0418">Kinase</keyword>
<keyword evidence="11" id="KW-1185">Reference proteome</keyword>
<name>A0AAV4VD23_CAEEX</name>
<reference evidence="10 11" key="1">
    <citation type="submission" date="2021-06" db="EMBL/GenBank/DDBJ databases">
        <title>Caerostris extrusa draft genome.</title>
        <authorList>
            <person name="Kono N."/>
            <person name="Arakawa K."/>
        </authorList>
    </citation>
    <scope>NUCLEOTIDE SEQUENCE [LARGE SCALE GENOMIC DNA]</scope>
</reference>
<dbReference type="SMART" id="SM01331">
    <property type="entry name" value="DUF3635"/>
    <property type="match status" value="1"/>
</dbReference>
<evidence type="ECO:0000256" key="7">
    <source>
        <dbReference type="ARBA" id="ARBA00047899"/>
    </source>
</evidence>
<keyword evidence="4" id="KW-0547">Nucleotide-binding</keyword>
<dbReference type="InterPro" id="IPR024604">
    <property type="entry name" value="GSG2_C"/>
</dbReference>
<gene>
    <name evidence="10" type="primary">Haspin</name>
    <name evidence="10" type="ORF">CEXT_202891</name>
</gene>
<organism evidence="10 11">
    <name type="scientific">Caerostris extrusa</name>
    <name type="common">Bark spider</name>
    <name type="synonym">Caerostris bankana</name>
    <dbReference type="NCBI Taxonomy" id="172846"/>
    <lineage>
        <taxon>Eukaryota</taxon>
        <taxon>Metazoa</taxon>
        <taxon>Ecdysozoa</taxon>
        <taxon>Arthropoda</taxon>
        <taxon>Chelicerata</taxon>
        <taxon>Arachnida</taxon>
        <taxon>Araneae</taxon>
        <taxon>Araneomorphae</taxon>
        <taxon>Entelegynae</taxon>
        <taxon>Araneoidea</taxon>
        <taxon>Araneidae</taxon>
        <taxon>Caerostris</taxon>
    </lineage>
</organism>
<proteinExistence type="predicted"/>
<comment type="catalytic activity">
    <reaction evidence="7">
        <text>L-threonyl-[protein] + ATP = O-phospho-L-threonyl-[protein] + ADP + H(+)</text>
        <dbReference type="Rhea" id="RHEA:46608"/>
        <dbReference type="Rhea" id="RHEA-COMP:11060"/>
        <dbReference type="Rhea" id="RHEA-COMP:11605"/>
        <dbReference type="ChEBI" id="CHEBI:15378"/>
        <dbReference type="ChEBI" id="CHEBI:30013"/>
        <dbReference type="ChEBI" id="CHEBI:30616"/>
        <dbReference type="ChEBI" id="CHEBI:61977"/>
        <dbReference type="ChEBI" id="CHEBI:456216"/>
        <dbReference type="EC" id="2.7.11.1"/>
    </reaction>
</comment>
<protein>
    <recommendedName>
        <fullName evidence="1">non-specific serine/threonine protein kinase</fullName>
        <ecNumber evidence="1">2.7.11.1</ecNumber>
    </recommendedName>
</protein>
<dbReference type="EMBL" id="BPLR01014315">
    <property type="protein sequence ID" value="GIY68036.1"/>
    <property type="molecule type" value="Genomic_DNA"/>
</dbReference>
<dbReference type="Pfam" id="PF12330">
    <property type="entry name" value="Haspin_kinase"/>
    <property type="match status" value="1"/>
</dbReference>
<evidence type="ECO:0000256" key="2">
    <source>
        <dbReference type="ARBA" id="ARBA00022527"/>
    </source>
</evidence>
<dbReference type="GO" id="GO:0000278">
    <property type="term" value="P:mitotic cell cycle"/>
    <property type="evidence" value="ECO:0007669"/>
    <property type="project" value="TreeGrafter"/>
</dbReference>
<comment type="catalytic activity">
    <reaction evidence="8">
        <text>L-seryl-[protein] + ATP = O-phospho-L-seryl-[protein] + ADP + H(+)</text>
        <dbReference type="Rhea" id="RHEA:17989"/>
        <dbReference type="Rhea" id="RHEA-COMP:9863"/>
        <dbReference type="Rhea" id="RHEA-COMP:11604"/>
        <dbReference type="ChEBI" id="CHEBI:15378"/>
        <dbReference type="ChEBI" id="CHEBI:29999"/>
        <dbReference type="ChEBI" id="CHEBI:30616"/>
        <dbReference type="ChEBI" id="CHEBI:83421"/>
        <dbReference type="ChEBI" id="CHEBI:456216"/>
        <dbReference type="EC" id="2.7.11.1"/>
    </reaction>
</comment>